<accession>A0AAN6XXF8</accession>
<dbReference type="Proteomes" id="UP001301769">
    <property type="component" value="Unassembled WGS sequence"/>
</dbReference>
<sequence>MVQQCRTAAWGSTDALHLRLTITLGVPAHGSWVVLHVLRCAGKRTGVVVQLESRNVQLEMNGYGLGYVTVLPCIWFLLAIPPFYGSLVGKSQGAFFTSLGYCFSCLSYSLGQRKRRFRF</sequence>
<proteinExistence type="predicted"/>
<feature type="transmembrane region" description="Helical" evidence="1">
    <location>
        <begin position="93"/>
        <end position="111"/>
    </location>
</feature>
<evidence type="ECO:0000313" key="2">
    <source>
        <dbReference type="EMBL" id="KAK4208361.1"/>
    </source>
</evidence>
<keyword evidence="1" id="KW-0472">Membrane</keyword>
<feature type="transmembrane region" description="Helical" evidence="1">
    <location>
        <begin position="64"/>
        <end position="87"/>
    </location>
</feature>
<gene>
    <name evidence="2" type="ORF">QBC37DRAFT_79318</name>
</gene>
<keyword evidence="1" id="KW-0812">Transmembrane</keyword>
<evidence type="ECO:0000313" key="3">
    <source>
        <dbReference type="Proteomes" id="UP001301769"/>
    </source>
</evidence>
<keyword evidence="1" id="KW-1133">Transmembrane helix</keyword>
<reference evidence="2" key="2">
    <citation type="submission" date="2023-05" db="EMBL/GenBank/DDBJ databases">
        <authorList>
            <consortium name="Lawrence Berkeley National Laboratory"/>
            <person name="Steindorff A."/>
            <person name="Hensen N."/>
            <person name="Bonometti L."/>
            <person name="Westerberg I."/>
            <person name="Brannstrom I.O."/>
            <person name="Guillou S."/>
            <person name="Cros-Aarteil S."/>
            <person name="Calhoun S."/>
            <person name="Haridas S."/>
            <person name="Kuo A."/>
            <person name="Mondo S."/>
            <person name="Pangilinan J."/>
            <person name="Riley R."/>
            <person name="Labutti K."/>
            <person name="Andreopoulos B."/>
            <person name="Lipzen A."/>
            <person name="Chen C."/>
            <person name="Yanf M."/>
            <person name="Daum C."/>
            <person name="Ng V."/>
            <person name="Clum A."/>
            <person name="Ohm R."/>
            <person name="Martin F."/>
            <person name="Silar P."/>
            <person name="Natvig D."/>
            <person name="Lalanne C."/>
            <person name="Gautier V."/>
            <person name="Ament-Velasquez S.L."/>
            <person name="Kruys A."/>
            <person name="Hutchinson M.I."/>
            <person name="Powell A.J."/>
            <person name="Barry K."/>
            <person name="Miller A.N."/>
            <person name="Grigoriev I.V."/>
            <person name="Debuchy R."/>
            <person name="Gladieux P."/>
            <person name="Thoren M.H."/>
            <person name="Johannesson H."/>
        </authorList>
    </citation>
    <scope>NUCLEOTIDE SEQUENCE</scope>
    <source>
        <strain evidence="2">PSN293</strain>
    </source>
</reference>
<name>A0AAN6XXF8_9PEZI</name>
<dbReference type="AlphaFoldDB" id="A0AAN6XXF8"/>
<evidence type="ECO:0000256" key="1">
    <source>
        <dbReference type="SAM" id="Phobius"/>
    </source>
</evidence>
<keyword evidence="3" id="KW-1185">Reference proteome</keyword>
<organism evidence="2 3">
    <name type="scientific">Rhypophila decipiens</name>
    <dbReference type="NCBI Taxonomy" id="261697"/>
    <lineage>
        <taxon>Eukaryota</taxon>
        <taxon>Fungi</taxon>
        <taxon>Dikarya</taxon>
        <taxon>Ascomycota</taxon>
        <taxon>Pezizomycotina</taxon>
        <taxon>Sordariomycetes</taxon>
        <taxon>Sordariomycetidae</taxon>
        <taxon>Sordariales</taxon>
        <taxon>Naviculisporaceae</taxon>
        <taxon>Rhypophila</taxon>
    </lineage>
</organism>
<reference evidence="2" key="1">
    <citation type="journal article" date="2023" name="Mol. Phylogenet. Evol.">
        <title>Genome-scale phylogeny and comparative genomics of the fungal order Sordariales.</title>
        <authorList>
            <person name="Hensen N."/>
            <person name="Bonometti L."/>
            <person name="Westerberg I."/>
            <person name="Brannstrom I.O."/>
            <person name="Guillou S."/>
            <person name="Cros-Aarteil S."/>
            <person name="Calhoun S."/>
            <person name="Haridas S."/>
            <person name="Kuo A."/>
            <person name="Mondo S."/>
            <person name="Pangilinan J."/>
            <person name="Riley R."/>
            <person name="LaButti K."/>
            <person name="Andreopoulos B."/>
            <person name="Lipzen A."/>
            <person name="Chen C."/>
            <person name="Yan M."/>
            <person name="Daum C."/>
            <person name="Ng V."/>
            <person name="Clum A."/>
            <person name="Steindorff A."/>
            <person name="Ohm R.A."/>
            <person name="Martin F."/>
            <person name="Silar P."/>
            <person name="Natvig D.O."/>
            <person name="Lalanne C."/>
            <person name="Gautier V."/>
            <person name="Ament-Velasquez S.L."/>
            <person name="Kruys A."/>
            <person name="Hutchinson M.I."/>
            <person name="Powell A.J."/>
            <person name="Barry K."/>
            <person name="Miller A.N."/>
            <person name="Grigoriev I.V."/>
            <person name="Debuchy R."/>
            <person name="Gladieux P."/>
            <person name="Hiltunen Thoren M."/>
            <person name="Johannesson H."/>
        </authorList>
    </citation>
    <scope>NUCLEOTIDE SEQUENCE</scope>
    <source>
        <strain evidence="2">PSN293</strain>
    </source>
</reference>
<protein>
    <submittedName>
        <fullName evidence="2">Uncharacterized protein</fullName>
    </submittedName>
</protein>
<comment type="caution">
    <text evidence="2">The sequence shown here is derived from an EMBL/GenBank/DDBJ whole genome shotgun (WGS) entry which is preliminary data.</text>
</comment>
<dbReference type="EMBL" id="MU858247">
    <property type="protein sequence ID" value="KAK4208361.1"/>
    <property type="molecule type" value="Genomic_DNA"/>
</dbReference>